<dbReference type="EMBL" id="JNVN01000418">
    <property type="protein sequence ID" value="KHJ35396.1"/>
    <property type="molecule type" value="Genomic_DNA"/>
</dbReference>
<dbReference type="InterPro" id="IPR029058">
    <property type="entry name" value="AB_hydrolase_fold"/>
</dbReference>
<dbReference type="OMA" id="VWPTPIH"/>
<evidence type="ECO:0000313" key="1">
    <source>
        <dbReference type="EMBL" id="KHJ35396.1"/>
    </source>
</evidence>
<reference evidence="1 2" key="1">
    <citation type="journal article" date="2014" name="BMC Genomics">
        <title>Adaptive genomic structural variation in the grape powdery mildew pathogen, Erysiphe necator.</title>
        <authorList>
            <person name="Jones L."/>
            <person name="Riaz S."/>
            <person name="Morales-Cruz A."/>
            <person name="Amrine K.C."/>
            <person name="McGuire B."/>
            <person name="Gubler W.D."/>
            <person name="Walker M.A."/>
            <person name="Cantu D."/>
        </authorList>
    </citation>
    <scope>NUCLEOTIDE SEQUENCE [LARGE SCALE GENOMIC DNA]</scope>
    <source>
        <strain evidence="2">c</strain>
    </source>
</reference>
<accession>A0A0B1PEQ7</accession>
<sequence length="470" mass="53820">MHPLILAVSRNLTHQLTLHSRCLLRLSSSLSSNLLVNKDNSYSIEVPCRDSGSIRVDFYNQHLLEDPSKPLVVYLPSTGVHLSRYHQPIPTYFLSASTALARINYRWNIPSTDQKVQSSFFHPSNSLSNYHPFPFPIHDTLQAWTFITESFLPNFNLAKSVTLPESKVKSTELRPSSQEIPRSISRRPIIIYGDFLGASIAMSLALTESFEDYLELTHEIRLIVNQGVYDWVDIGTTLLSKAASELIQVHRKYKDVGSSWDKLNLLQLRKHLFSGPNRCLDVFASPSLFFRQAGMSAPADWDKLTQPSSYFSPCFIRDILNPCRKKNRVNTNLEEEKSSNVSELIYSSDIIQDVQSLRLSHTSLTIRPYLEFPSIHSQLKIPKTLLLFRDTPPPQKSEDYELIDKEIPESKLLKVTPMQQAEYMADLMRHSVEKYSRNERDPANTIQVRRLKGDLIEEGDIVAKWINEIS</sequence>
<keyword evidence="2" id="KW-1185">Reference proteome</keyword>
<evidence type="ECO:0000313" key="2">
    <source>
        <dbReference type="Proteomes" id="UP000030854"/>
    </source>
</evidence>
<protein>
    <submittedName>
        <fullName evidence="1">Uncharacterized protein</fullName>
    </submittedName>
</protein>
<dbReference type="Gene3D" id="3.40.50.1820">
    <property type="entry name" value="alpha/beta hydrolase"/>
    <property type="match status" value="1"/>
</dbReference>
<dbReference type="HOGENOM" id="CLU_017835_2_0_1"/>
<comment type="caution">
    <text evidence="1">The sequence shown here is derived from an EMBL/GenBank/DDBJ whole genome shotgun (WGS) entry which is preliminary data.</text>
</comment>
<dbReference type="SUPFAM" id="SSF53474">
    <property type="entry name" value="alpha/beta-Hydrolases"/>
    <property type="match status" value="1"/>
</dbReference>
<dbReference type="STRING" id="52586.A0A0B1PEQ7"/>
<organism evidence="1 2">
    <name type="scientific">Uncinula necator</name>
    <name type="common">Grape powdery mildew</name>
    <dbReference type="NCBI Taxonomy" id="52586"/>
    <lineage>
        <taxon>Eukaryota</taxon>
        <taxon>Fungi</taxon>
        <taxon>Dikarya</taxon>
        <taxon>Ascomycota</taxon>
        <taxon>Pezizomycotina</taxon>
        <taxon>Leotiomycetes</taxon>
        <taxon>Erysiphales</taxon>
        <taxon>Erysiphaceae</taxon>
        <taxon>Erysiphe</taxon>
    </lineage>
</organism>
<dbReference type="Proteomes" id="UP000030854">
    <property type="component" value="Unassembled WGS sequence"/>
</dbReference>
<proteinExistence type="predicted"/>
<gene>
    <name evidence="1" type="ORF">EV44_g1005</name>
</gene>
<dbReference type="AlphaFoldDB" id="A0A0B1PEQ7"/>
<name>A0A0B1PEQ7_UNCNE</name>